<reference evidence="1" key="1">
    <citation type="journal article" date="2021" name="Open Biol.">
        <title>Shared evolutionary footprints suggest mitochondrial oxidative damage underlies multiple complex I losses in fungi.</title>
        <authorList>
            <person name="Schikora-Tamarit M.A."/>
            <person name="Marcet-Houben M."/>
            <person name="Nosek J."/>
            <person name="Gabaldon T."/>
        </authorList>
    </citation>
    <scope>NUCLEOTIDE SEQUENCE</scope>
    <source>
        <strain evidence="1">CBS6341</strain>
    </source>
</reference>
<dbReference type="Proteomes" id="UP000769528">
    <property type="component" value="Unassembled WGS sequence"/>
</dbReference>
<keyword evidence="2" id="KW-1185">Reference proteome</keyword>
<accession>A0A9P8PLX3</accession>
<dbReference type="EMBL" id="JAEUBF010000949">
    <property type="protein sequence ID" value="KAH3673664.1"/>
    <property type="molecule type" value="Genomic_DNA"/>
</dbReference>
<reference evidence="1" key="2">
    <citation type="submission" date="2021-01" db="EMBL/GenBank/DDBJ databases">
        <authorList>
            <person name="Schikora-Tamarit M.A."/>
        </authorList>
    </citation>
    <scope>NUCLEOTIDE SEQUENCE</scope>
    <source>
        <strain evidence="1">CBS6341</strain>
    </source>
</reference>
<evidence type="ECO:0000313" key="1">
    <source>
        <dbReference type="EMBL" id="KAH3673664.1"/>
    </source>
</evidence>
<gene>
    <name evidence="1" type="ORF">WICMUC_003567</name>
</gene>
<proteinExistence type="predicted"/>
<evidence type="ECO:0000313" key="2">
    <source>
        <dbReference type="Proteomes" id="UP000769528"/>
    </source>
</evidence>
<protein>
    <submittedName>
        <fullName evidence="1">Uncharacterized protein</fullName>
    </submittedName>
</protein>
<sequence length="96" mass="10058">MGEMLSIDDDCGDVGADLFFSLAKAENNDFLGGLETVEVGGTKGGDVCFDWCGAVVGFSLSELDLLTVLVDLGKELDILESIVEAATPVELNSEVL</sequence>
<name>A0A9P8PLX3_9ASCO</name>
<organism evidence="1 2">
    <name type="scientific">Wickerhamomyces mucosus</name>
    <dbReference type="NCBI Taxonomy" id="1378264"/>
    <lineage>
        <taxon>Eukaryota</taxon>
        <taxon>Fungi</taxon>
        <taxon>Dikarya</taxon>
        <taxon>Ascomycota</taxon>
        <taxon>Saccharomycotina</taxon>
        <taxon>Saccharomycetes</taxon>
        <taxon>Phaffomycetales</taxon>
        <taxon>Wickerhamomycetaceae</taxon>
        <taxon>Wickerhamomyces</taxon>
    </lineage>
</organism>
<comment type="caution">
    <text evidence="1">The sequence shown here is derived from an EMBL/GenBank/DDBJ whole genome shotgun (WGS) entry which is preliminary data.</text>
</comment>
<dbReference type="AlphaFoldDB" id="A0A9P8PLX3"/>